<keyword evidence="5" id="KW-0999">Mitochondrion inner membrane</keyword>
<dbReference type="InterPro" id="IPR036771">
    <property type="entry name" value="ATPsynth_dsu/esu_N"/>
</dbReference>
<name>A0AAN5DGF4_9BILA</name>
<sequence>GTCHSLRSRMNSLRVFSRLATVSRRGFAAAAKPAHGAEELRLTFASPDKAFFTNAVVKQVDVPTLAGTVGILANHVPTIGVLKPGVVTVTDAEGKQVRLFVSSGTLAMNIDGTCQVLAEEAVKVEDIDESLARQELESAQRASSEGSEVARAEAGIRAEVAEALVKAVSGH</sequence>
<feature type="domain" description="ATP synthase F1 complex delta/epsilon subunit N-terminal" evidence="10">
    <location>
        <begin position="40"/>
        <end position="121"/>
    </location>
</feature>
<comment type="caution">
    <text evidence="12">The sequence shown here is derived from an EMBL/GenBank/DDBJ whole genome shotgun (WGS) entry which is preliminary data.</text>
</comment>
<organism evidence="12 13">
    <name type="scientific">Pristionchus mayeri</name>
    <dbReference type="NCBI Taxonomy" id="1317129"/>
    <lineage>
        <taxon>Eukaryota</taxon>
        <taxon>Metazoa</taxon>
        <taxon>Ecdysozoa</taxon>
        <taxon>Nematoda</taxon>
        <taxon>Chromadorea</taxon>
        <taxon>Rhabditida</taxon>
        <taxon>Rhabditina</taxon>
        <taxon>Diplogasteromorpha</taxon>
        <taxon>Diplogasteroidea</taxon>
        <taxon>Neodiplogasteridae</taxon>
        <taxon>Pristionchus</taxon>
    </lineage>
</organism>
<dbReference type="InterPro" id="IPR020546">
    <property type="entry name" value="ATP_synth_F1_dsu/esu_N"/>
</dbReference>
<keyword evidence="4" id="KW-0375">Hydrogen ion transport</keyword>
<keyword evidence="6" id="KW-0809">Transit peptide</keyword>
<reference evidence="12" key="2">
    <citation type="submission" date="2023-06" db="EMBL/GenBank/DDBJ databases">
        <title>Genome assembly of Pristionchus species.</title>
        <authorList>
            <person name="Yoshida K."/>
            <person name="Sommer R.J."/>
        </authorList>
    </citation>
    <scope>NUCLEOTIDE SEQUENCE</scope>
    <source>
        <strain evidence="12 13">RS5460</strain>
    </source>
</reference>
<dbReference type="CDD" id="cd12152">
    <property type="entry name" value="F1-ATPase_delta"/>
    <property type="match status" value="1"/>
</dbReference>
<keyword evidence="8" id="KW-0496">Mitochondrion</keyword>
<evidence type="ECO:0000256" key="1">
    <source>
        <dbReference type="ARBA" id="ARBA00004273"/>
    </source>
</evidence>
<dbReference type="GO" id="GO:0046933">
    <property type="term" value="F:proton-transporting ATP synthase activity, rotational mechanism"/>
    <property type="evidence" value="ECO:0007669"/>
    <property type="project" value="InterPro"/>
</dbReference>
<keyword evidence="3" id="KW-0813">Transport</keyword>
<dbReference type="NCBIfam" id="TIGR01216">
    <property type="entry name" value="ATP_synt_epsi"/>
    <property type="match status" value="1"/>
</dbReference>
<accession>A0AAN5DGF4</accession>
<evidence type="ECO:0000256" key="4">
    <source>
        <dbReference type="ARBA" id="ARBA00022781"/>
    </source>
</evidence>
<dbReference type="EMBL" id="BTRK01000007">
    <property type="protein sequence ID" value="GMR63168.1"/>
    <property type="molecule type" value="Genomic_DNA"/>
</dbReference>
<protein>
    <recommendedName>
        <fullName evidence="10">ATP synthase F1 complex delta/epsilon subunit N-terminal domain-containing protein</fullName>
    </recommendedName>
</protein>
<evidence type="ECO:0000256" key="3">
    <source>
        <dbReference type="ARBA" id="ARBA00022448"/>
    </source>
</evidence>
<dbReference type="EMBL" id="BTRK01000002">
    <property type="protein sequence ID" value="GMR36441.1"/>
    <property type="molecule type" value="Genomic_DNA"/>
</dbReference>
<evidence type="ECO:0000256" key="8">
    <source>
        <dbReference type="ARBA" id="ARBA00023128"/>
    </source>
</evidence>
<dbReference type="PANTHER" id="PTHR13822">
    <property type="entry name" value="ATP SYNTHASE DELTA/EPSILON CHAIN"/>
    <property type="match status" value="1"/>
</dbReference>
<proteinExistence type="inferred from homology"/>
<keyword evidence="13" id="KW-1185">Reference proteome</keyword>
<evidence type="ECO:0000256" key="7">
    <source>
        <dbReference type="ARBA" id="ARBA00023065"/>
    </source>
</evidence>
<dbReference type="AlphaFoldDB" id="A0AAN5DGF4"/>
<dbReference type="Pfam" id="PF02823">
    <property type="entry name" value="ATP-synt_DE_N"/>
    <property type="match status" value="1"/>
</dbReference>
<evidence type="ECO:0000256" key="6">
    <source>
        <dbReference type="ARBA" id="ARBA00022946"/>
    </source>
</evidence>
<dbReference type="FunFam" id="2.60.15.10:FF:000020">
    <property type="entry name" value="F-type H-ATPase delta subunit"/>
    <property type="match status" value="1"/>
</dbReference>
<dbReference type="PANTHER" id="PTHR13822:SF7">
    <property type="entry name" value="ATP SYNTHASE SUBUNIT DELTA, MITOCHONDRIAL"/>
    <property type="match status" value="1"/>
</dbReference>
<dbReference type="GO" id="GO:0005743">
    <property type="term" value="C:mitochondrial inner membrane"/>
    <property type="evidence" value="ECO:0007669"/>
    <property type="project" value="UniProtKB-SubCell"/>
</dbReference>
<dbReference type="InterPro" id="IPR001469">
    <property type="entry name" value="ATP_synth_F1_dsu/esu"/>
</dbReference>
<dbReference type="HAMAP" id="MF_00530">
    <property type="entry name" value="ATP_synth_epsil_bac"/>
    <property type="match status" value="1"/>
</dbReference>
<evidence type="ECO:0000256" key="9">
    <source>
        <dbReference type="ARBA" id="ARBA00023136"/>
    </source>
</evidence>
<reference evidence="13" key="1">
    <citation type="submission" date="2022-10" db="EMBL/GenBank/DDBJ databases">
        <title>Genome assembly of Pristionchus species.</title>
        <authorList>
            <person name="Yoshida K."/>
            <person name="Sommer R.J."/>
        </authorList>
    </citation>
    <scope>NUCLEOTIDE SEQUENCE [LARGE SCALE GENOMIC DNA]</scope>
    <source>
        <strain evidence="11 13">RS5460</strain>
    </source>
</reference>
<dbReference type="SUPFAM" id="SSF51344">
    <property type="entry name" value="Epsilon subunit of F1F0-ATP synthase N-terminal domain"/>
    <property type="match status" value="1"/>
</dbReference>
<gene>
    <name evidence="11" type="ORF">PMAYCL1PPCAC_06636</name>
    <name evidence="12" type="ORF">PMAYCL1PPCAC_33363</name>
</gene>
<evidence type="ECO:0000313" key="11">
    <source>
        <dbReference type="EMBL" id="GMR36441.1"/>
    </source>
</evidence>
<comment type="subcellular location">
    <subcellularLocation>
        <location evidence="1">Mitochondrion inner membrane</location>
    </subcellularLocation>
</comment>
<feature type="non-terminal residue" evidence="12">
    <location>
        <position position="1"/>
    </location>
</feature>
<keyword evidence="9" id="KW-0472">Membrane</keyword>
<dbReference type="Gene3D" id="1.20.5.440">
    <property type="entry name" value="ATP synthase delta/epsilon subunit, C-terminal domain"/>
    <property type="match status" value="1"/>
</dbReference>
<evidence type="ECO:0000259" key="10">
    <source>
        <dbReference type="Pfam" id="PF02823"/>
    </source>
</evidence>
<comment type="similarity">
    <text evidence="2">Belongs to the ATPase epsilon chain family.</text>
</comment>
<dbReference type="Gene3D" id="2.60.15.10">
    <property type="entry name" value="F0F1 ATP synthase delta/epsilon subunit, N-terminal"/>
    <property type="match status" value="1"/>
</dbReference>
<evidence type="ECO:0000256" key="2">
    <source>
        <dbReference type="ARBA" id="ARBA00005712"/>
    </source>
</evidence>
<dbReference type="GO" id="GO:0045259">
    <property type="term" value="C:proton-transporting ATP synthase complex"/>
    <property type="evidence" value="ECO:0007669"/>
    <property type="project" value="InterPro"/>
</dbReference>
<evidence type="ECO:0000313" key="12">
    <source>
        <dbReference type="EMBL" id="GMR63168.1"/>
    </source>
</evidence>
<dbReference type="Proteomes" id="UP001328107">
    <property type="component" value="Unassembled WGS sequence"/>
</dbReference>
<evidence type="ECO:0000256" key="5">
    <source>
        <dbReference type="ARBA" id="ARBA00022792"/>
    </source>
</evidence>
<evidence type="ECO:0000313" key="13">
    <source>
        <dbReference type="Proteomes" id="UP001328107"/>
    </source>
</evidence>
<keyword evidence="7" id="KW-0406">Ion transport</keyword>